<evidence type="ECO:0000313" key="2">
    <source>
        <dbReference type="Proteomes" id="UP001230188"/>
    </source>
</evidence>
<dbReference type="InterPro" id="IPR050600">
    <property type="entry name" value="SETD3_SETD6_MTase"/>
</dbReference>
<dbReference type="InterPro" id="IPR046341">
    <property type="entry name" value="SET_dom_sf"/>
</dbReference>
<gene>
    <name evidence="1" type="ORF">CTAYLR_008726</name>
</gene>
<evidence type="ECO:0000313" key="1">
    <source>
        <dbReference type="EMBL" id="KAJ8610171.1"/>
    </source>
</evidence>
<protein>
    <recommendedName>
        <fullName evidence="3">SET domain-containing protein</fullName>
    </recommendedName>
</protein>
<sequence length="485" mass="51659">MGNKKKAARQQEEALRGVEAACAAAGWSGDDLAVLEAAETLSSALGRLESSSSAAAAAPGDAERSELWAWAVAQGARAHEHVGLGGAFGGGSGVFATTGAVEAGSVVFSIPLEPLALFATRGRDDGLAKFAAGLDAVNPTVALALRVVYEAQLGPRSTHCHYLAALPRSFDAPIGWKPESLALLAGASLRQACGAKRAAARVFCDISRARCLPRAVAWDEWVWAMGAVVTRQNAVPVDDGPPALCLFPLWDFCNHAIDSPRSSFVAGAMELRADKNLAPGDQIFMFYGPRADVDLVLHSGFCLGGRNPYDRLDLRVPLPPTPLRPLVASLLEKSNVPRVSDLVFEARLSRVDDAVQPDAALRAIALAAVADKPQAAHLMRASATDHAVWCPLDDDHDRRACVFLTRCCDAELASRVSFRARVRDHRRRSPPRDCDSTTTTAAAATTTKAAHDRLAAALFDTDLEMLVDAAAQIRAYLRSRGWAEE</sequence>
<accession>A0AAD7UKE7</accession>
<proteinExistence type="predicted"/>
<dbReference type="EMBL" id="JAQMWT010000115">
    <property type="protein sequence ID" value="KAJ8610171.1"/>
    <property type="molecule type" value="Genomic_DNA"/>
</dbReference>
<dbReference type="GO" id="GO:0016279">
    <property type="term" value="F:protein-lysine N-methyltransferase activity"/>
    <property type="evidence" value="ECO:0007669"/>
    <property type="project" value="TreeGrafter"/>
</dbReference>
<reference evidence="1" key="1">
    <citation type="submission" date="2023-01" db="EMBL/GenBank/DDBJ databases">
        <title>Metagenome sequencing of chrysophaentin producing Chrysophaeum taylorii.</title>
        <authorList>
            <person name="Davison J."/>
            <person name="Bewley C."/>
        </authorList>
    </citation>
    <scope>NUCLEOTIDE SEQUENCE</scope>
    <source>
        <strain evidence="1">NIES-1699</strain>
    </source>
</reference>
<evidence type="ECO:0008006" key="3">
    <source>
        <dbReference type="Google" id="ProtNLM"/>
    </source>
</evidence>
<keyword evidence="2" id="KW-1185">Reference proteome</keyword>
<name>A0AAD7UKE7_9STRA</name>
<dbReference type="AlphaFoldDB" id="A0AAD7UKE7"/>
<organism evidence="1 2">
    <name type="scientific">Chrysophaeum taylorii</name>
    <dbReference type="NCBI Taxonomy" id="2483200"/>
    <lineage>
        <taxon>Eukaryota</taxon>
        <taxon>Sar</taxon>
        <taxon>Stramenopiles</taxon>
        <taxon>Ochrophyta</taxon>
        <taxon>Pelagophyceae</taxon>
        <taxon>Pelagomonadales</taxon>
        <taxon>Pelagomonadaceae</taxon>
        <taxon>Chrysophaeum</taxon>
    </lineage>
</organism>
<dbReference type="Proteomes" id="UP001230188">
    <property type="component" value="Unassembled WGS sequence"/>
</dbReference>
<comment type="caution">
    <text evidence="1">The sequence shown here is derived from an EMBL/GenBank/DDBJ whole genome shotgun (WGS) entry which is preliminary data.</text>
</comment>
<dbReference type="SUPFAM" id="SSF82199">
    <property type="entry name" value="SET domain"/>
    <property type="match status" value="1"/>
</dbReference>
<dbReference type="PANTHER" id="PTHR13271">
    <property type="entry name" value="UNCHARACTERIZED PUTATIVE METHYLTRANSFERASE"/>
    <property type="match status" value="1"/>
</dbReference>
<dbReference type="Gene3D" id="3.90.1410.10">
    <property type="entry name" value="set domain protein methyltransferase, domain 1"/>
    <property type="match status" value="1"/>
</dbReference>